<dbReference type="GO" id="GO:0046872">
    <property type="term" value="F:metal ion binding"/>
    <property type="evidence" value="ECO:0007669"/>
    <property type="project" value="UniProtKB-UniRule"/>
</dbReference>
<keyword evidence="11 14" id="KW-0482">Metalloprotease</keyword>
<evidence type="ECO:0000256" key="12">
    <source>
        <dbReference type="ARBA" id="ARBA00023122"/>
    </source>
</evidence>
<evidence type="ECO:0000256" key="14">
    <source>
        <dbReference type="PIRNR" id="PIRNR006404"/>
    </source>
</evidence>
<dbReference type="AlphaFoldDB" id="A0A561TV63"/>
<keyword evidence="19" id="KW-1185">Reference proteome</keyword>
<dbReference type="InterPro" id="IPR046342">
    <property type="entry name" value="CBS_dom_sf"/>
</dbReference>
<evidence type="ECO:0000256" key="3">
    <source>
        <dbReference type="ARBA" id="ARBA00022475"/>
    </source>
</evidence>
<dbReference type="PANTHER" id="PTHR39188">
    <property type="entry name" value="MEMBRANE-ASSOCIATED ZINC METALLOPROTEASE M50B"/>
    <property type="match status" value="1"/>
</dbReference>
<evidence type="ECO:0000256" key="5">
    <source>
        <dbReference type="ARBA" id="ARBA00022692"/>
    </source>
</evidence>
<dbReference type="PANTHER" id="PTHR39188:SF3">
    <property type="entry name" value="STAGE IV SPORULATION PROTEIN FB"/>
    <property type="match status" value="1"/>
</dbReference>
<evidence type="ECO:0000256" key="15">
    <source>
        <dbReference type="PIRSR" id="PIRSR006404-1"/>
    </source>
</evidence>
<dbReference type="PIRSF" id="PIRSF006404">
    <property type="entry name" value="UCP006404_Pept_M50_CBS"/>
    <property type="match status" value="1"/>
</dbReference>
<gene>
    <name evidence="18" type="ORF">FHX73_12118</name>
</gene>
<keyword evidence="3 14" id="KW-1003">Cell membrane</keyword>
<organism evidence="18 19">
    <name type="scientific">Kitasatospora viridis</name>
    <dbReference type="NCBI Taxonomy" id="281105"/>
    <lineage>
        <taxon>Bacteria</taxon>
        <taxon>Bacillati</taxon>
        <taxon>Actinomycetota</taxon>
        <taxon>Actinomycetes</taxon>
        <taxon>Kitasatosporales</taxon>
        <taxon>Streptomycetaceae</taxon>
        <taxon>Kitasatospora</taxon>
    </lineage>
</organism>
<evidence type="ECO:0000256" key="8">
    <source>
        <dbReference type="ARBA" id="ARBA00022801"/>
    </source>
</evidence>
<feature type="active site" evidence="15">
    <location>
        <position position="68"/>
    </location>
</feature>
<keyword evidence="6 14" id="KW-0479">Metal-binding</keyword>
<comment type="caution">
    <text evidence="18">The sequence shown here is derived from an EMBL/GenBank/DDBJ whole genome shotgun (WGS) entry which is preliminary data.</text>
</comment>
<dbReference type="GO" id="GO:0005886">
    <property type="term" value="C:plasma membrane"/>
    <property type="evidence" value="ECO:0007669"/>
    <property type="project" value="UniProtKB-SubCell"/>
</dbReference>
<evidence type="ECO:0000256" key="1">
    <source>
        <dbReference type="ARBA" id="ARBA00004651"/>
    </source>
</evidence>
<dbReference type="GO" id="GO:0008237">
    <property type="term" value="F:metallopeptidase activity"/>
    <property type="evidence" value="ECO:0007669"/>
    <property type="project" value="UniProtKB-UniRule"/>
</dbReference>
<feature type="domain" description="Peptidase M50" evidence="17">
    <location>
        <begin position="57"/>
        <end position="127"/>
    </location>
</feature>
<accession>A0A561TV63</accession>
<comment type="subcellular location">
    <subcellularLocation>
        <location evidence="1 14">Cell membrane</location>
        <topology evidence="1 14">Multi-pass membrane protein</topology>
    </subcellularLocation>
</comment>
<evidence type="ECO:0000256" key="11">
    <source>
        <dbReference type="ARBA" id="ARBA00023049"/>
    </source>
</evidence>
<evidence type="ECO:0000256" key="7">
    <source>
        <dbReference type="ARBA" id="ARBA00022737"/>
    </source>
</evidence>
<dbReference type="OrthoDB" id="9781963at2"/>
<keyword evidence="8 14" id="KW-0378">Hydrolase</keyword>
<feature type="transmembrane region" description="Helical" evidence="14">
    <location>
        <begin position="213"/>
        <end position="232"/>
    </location>
</feature>
<keyword evidence="4 14" id="KW-0645">Protease</keyword>
<feature type="transmembrane region" description="Helical" evidence="14">
    <location>
        <begin position="136"/>
        <end position="159"/>
    </location>
</feature>
<reference evidence="18 19" key="1">
    <citation type="submission" date="2019-06" db="EMBL/GenBank/DDBJ databases">
        <title>Sequencing the genomes of 1000 actinobacteria strains.</title>
        <authorList>
            <person name="Klenk H.-P."/>
        </authorList>
    </citation>
    <scope>NUCLEOTIDE SEQUENCE [LARGE SCALE GENOMIC DNA]</scope>
    <source>
        <strain evidence="18 19">DSM 44826</strain>
    </source>
</reference>
<protein>
    <recommendedName>
        <fullName evidence="14">Zinc metalloprotease</fullName>
    </recommendedName>
</protein>
<evidence type="ECO:0000256" key="9">
    <source>
        <dbReference type="ARBA" id="ARBA00022833"/>
    </source>
</evidence>
<dbReference type="GO" id="GO:0006508">
    <property type="term" value="P:proteolysis"/>
    <property type="evidence" value="ECO:0007669"/>
    <property type="project" value="UniProtKB-KW"/>
</dbReference>
<keyword evidence="10 14" id="KW-1133">Transmembrane helix</keyword>
<evidence type="ECO:0000256" key="2">
    <source>
        <dbReference type="ARBA" id="ARBA00007931"/>
    </source>
</evidence>
<evidence type="ECO:0000313" key="18">
    <source>
        <dbReference type="EMBL" id="TWF91006.1"/>
    </source>
</evidence>
<feature type="domain" description="Peptidase M50" evidence="17">
    <location>
        <begin position="140"/>
        <end position="194"/>
    </location>
</feature>
<dbReference type="Gene3D" id="3.10.580.10">
    <property type="entry name" value="CBS-domain"/>
    <property type="match status" value="1"/>
</dbReference>
<feature type="binding site" evidence="16">
    <location>
        <position position="71"/>
    </location>
    <ligand>
        <name>Zn(2+)</name>
        <dbReference type="ChEBI" id="CHEBI:29105"/>
        <note>catalytic</note>
    </ligand>
</feature>
<feature type="transmembrane region" description="Helical" evidence="14">
    <location>
        <begin position="47"/>
        <end position="67"/>
    </location>
</feature>
<name>A0A561TV63_9ACTN</name>
<feature type="binding site" evidence="16">
    <location>
        <position position="165"/>
    </location>
    <ligand>
        <name>Zn(2+)</name>
        <dbReference type="ChEBI" id="CHEBI:29105"/>
        <note>catalytic</note>
    </ligand>
</feature>
<evidence type="ECO:0000259" key="17">
    <source>
        <dbReference type="Pfam" id="PF02163"/>
    </source>
</evidence>
<sequence length="374" mass="39274">MRGSAPLGKVFGVPLKVHWSAPVLVLFLGVGLARQVLPVWAPGRSGTVYDLAGLVGALLLTLGLLAHEAAHAVAARRAGIPVEDMTVFALGGVTRMGRPPTPRLQFATAGVGPLTSLVLGGLSLAAGLGVQHGLHWTLPAAVLLWNGWTNLLLAGFNLLPAAPLDGGRLLQAGLWWRGGDRERAERIAGRAGQAGGVALTAVGWILFLRGDSAGFWLVLAGLFIWTSALAEVRRATLITRLGGLRIGQVMTSPVATVPDWTTVERLLAEAAEHPDRPVPAVFPLVDFDGRPSGLADLRRLALLPQARRAEVRVRELARPLARCAVAGPDDELVQVLEHATAPPPVLVVVDGRLVGLVTGAEIVRLLRGGARPVS</sequence>
<dbReference type="InterPro" id="IPR016483">
    <property type="entry name" value="UCP006404_Pept_M50_CBS"/>
</dbReference>
<evidence type="ECO:0000256" key="16">
    <source>
        <dbReference type="PIRSR" id="PIRSR006404-2"/>
    </source>
</evidence>
<feature type="transmembrane region" description="Helical" evidence="14">
    <location>
        <begin position="21"/>
        <end position="41"/>
    </location>
</feature>
<dbReference type="EMBL" id="VIWT01000002">
    <property type="protein sequence ID" value="TWF91006.1"/>
    <property type="molecule type" value="Genomic_DNA"/>
</dbReference>
<evidence type="ECO:0000256" key="4">
    <source>
        <dbReference type="ARBA" id="ARBA00022670"/>
    </source>
</evidence>
<dbReference type="Proteomes" id="UP000317940">
    <property type="component" value="Unassembled WGS sequence"/>
</dbReference>
<keyword evidence="9 14" id="KW-0862">Zinc</keyword>
<evidence type="ECO:0000256" key="13">
    <source>
        <dbReference type="ARBA" id="ARBA00023136"/>
    </source>
</evidence>
<keyword evidence="13 14" id="KW-0472">Membrane</keyword>
<proteinExistence type="inferred from homology"/>
<keyword evidence="7" id="KW-0677">Repeat</keyword>
<dbReference type="RefSeq" id="WP_145908662.1">
    <property type="nucleotide sequence ID" value="NZ_BAAAMZ010000002.1"/>
</dbReference>
<feature type="transmembrane region" description="Helical" evidence="14">
    <location>
        <begin position="106"/>
        <end position="130"/>
    </location>
</feature>
<evidence type="ECO:0000256" key="6">
    <source>
        <dbReference type="ARBA" id="ARBA00022723"/>
    </source>
</evidence>
<comment type="similarity">
    <text evidence="2 14">Belongs to the peptidase M50B family.</text>
</comment>
<dbReference type="Pfam" id="PF02163">
    <property type="entry name" value="Peptidase_M50"/>
    <property type="match status" value="2"/>
</dbReference>
<feature type="binding site" evidence="16">
    <location>
        <position position="67"/>
    </location>
    <ligand>
        <name>Zn(2+)</name>
        <dbReference type="ChEBI" id="CHEBI:29105"/>
        <note>catalytic</note>
    </ligand>
</feature>
<keyword evidence="5 14" id="KW-0812">Transmembrane</keyword>
<comment type="cofactor">
    <cofactor evidence="14 16">
        <name>Zn(2+)</name>
        <dbReference type="ChEBI" id="CHEBI:29105"/>
    </cofactor>
    <text evidence="14 16">Binds 1 zinc ion per subunit.</text>
</comment>
<keyword evidence="12" id="KW-0129">CBS domain</keyword>
<evidence type="ECO:0000256" key="10">
    <source>
        <dbReference type="ARBA" id="ARBA00022989"/>
    </source>
</evidence>
<dbReference type="SUPFAM" id="SSF54631">
    <property type="entry name" value="CBS-domain pair"/>
    <property type="match status" value="1"/>
</dbReference>
<evidence type="ECO:0000313" key="19">
    <source>
        <dbReference type="Proteomes" id="UP000317940"/>
    </source>
</evidence>
<dbReference type="InterPro" id="IPR008915">
    <property type="entry name" value="Peptidase_M50"/>
</dbReference>